<protein>
    <recommendedName>
        <fullName evidence="4">DUF4145 domain-containing protein</fullName>
    </recommendedName>
</protein>
<dbReference type="RefSeq" id="WP_220046189.1">
    <property type="nucleotide sequence ID" value="NZ_BAAAVX010000003.1"/>
</dbReference>
<accession>A0ABX8VRB1</accession>
<feature type="transmembrane region" description="Helical" evidence="1">
    <location>
        <begin position="126"/>
        <end position="147"/>
    </location>
</feature>
<keyword evidence="1" id="KW-1133">Transmembrane helix</keyword>
<evidence type="ECO:0000313" key="2">
    <source>
        <dbReference type="EMBL" id="QYL17989.1"/>
    </source>
</evidence>
<keyword evidence="3" id="KW-1185">Reference proteome</keyword>
<dbReference type="Proteomes" id="UP000825367">
    <property type="component" value="Chromosome"/>
</dbReference>
<reference evidence="2 3" key="1">
    <citation type="submission" date="2021-07" db="EMBL/GenBank/DDBJ databases">
        <title>Whole genome sequencing of non-tuberculosis mycobacteria type-strains.</title>
        <authorList>
            <person name="Igarashi Y."/>
            <person name="Osugi A."/>
            <person name="Mitarai S."/>
        </authorList>
    </citation>
    <scope>NUCLEOTIDE SEQUENCE [LARGE SCALE GENOMIC DNA]</scope>
    <source>
        <strain evidence="2 3">JCM 16370</strain>
    </source>
</reference>
<gene>
    <name evidence="2" type="ORF">K0O64_05405</name>
</gene>
<organism evidence="2 3">
    <name type="scientific">Mycolicibacterium pallens</name>
    <dbReference type="NCBI Taxonomy" id="370524"/>
    <lineage>
        <taxon>Bacteria</taxon>
        <taxon>Bacillati</taxon>
        <taxon>Actinomycetota</taxon>
        <taxon>Actinomycetes</taxon>
        <taxon>Mycobacteriales</taxon>
        <taxon>Mycobacteriaceae</taxon>
        <taxon>Mycolicibacterium</taxon>
    </lineage>
</organism>
<evidence type="ECO:0000256" key="1">
    <source>
        <dbReference type="SAM" id="Phobius"/>
    </source>
</evidence>
<evidence type="ECO:0000313" key="3">
    <source>
        <dbReference type="Proteomes" id="UP000825367"/>
    </source>
</evidence>
<dbReference type="EMBL" id="CP080333">
    <property type="protein sequence ID" value="QYL17989.1"/>
    <property type="molecule type" value="Genomic_DNA"/>
</dbReference>
<name>A0ABX8VRB1_9MYCO</name>
<keyword evidence="1" id="KW-0472">Membrane</keyword>
<evidence type="ECO:0008006" key="4">
    <source>
        <dbReference type="Google" id="ProtNLM"/>
    </source>
</evidence>
<sequence length="283" mass="32569">MADHKITEAGLRELETHLSDERREILSRAYEKHYADKNPGPFDAETIADAIAEIHSESRVSSNVIEPLIVSRQVKLRRLRLILDLYQLAGVLVGVTGIGYLLYGLLGQWLRKSVDGSYSSYFASTYYPPAFLASYLGFVIAYATWFLGRRLLAYREFLFGAEQLAATDAVARRSSVPRSAEVATRFLYEWTTLERILRTVYEDQFNQATPNLRDALRRLEDEALLSNYETAKVVENLRLRNLLVHGDFPENIPVSELAKATDEIRQIRRKLEIRERERPEREV</sequence>
<feature type="transmembrane region" description="Helical" evidence="1">
    <location>
        <begin position="85"/>
        <end position="106"/>
    </location>
</feature>
<proteinExistence type="predicted"/>
<keyword evidence="1" id="KW-0812">Transmembrane</keyword>